<evidence type="ECO:0000313" key="3">
    <source>
        <dbReference type="Proteomes" id="UP000231655"/>
    </source>
</evidence>
<dbReference type="EMBL" id="PGTD01000016">
    <property type="protein sequence ID" value="PJE28730.1"/>
    <property type="molecule type" value="Genomic_DNA"/>
</dbReference>
<name>A0A285IN69_9RHOB</name>
<evidence type="ECO:0000313" key="2">
    <source>
        <dbReference type="EMBL" id="SNY48401.1"/>
    </source>
</evidence>
<dbReference type="SUPFAM" id="SSF53448">
    <property type="entry name" value="Nucleotide-diphospho-sugar transferases"/>
    <property type="match status" value="1"/>
</dbReference>
<proteinExistence type="predicted"/>
<dbReference type="Proteomes" id="UP000231702">
    <property type="component" value="Unassembled WGS sequence"/>
</dbReference>
<accession>A0A285IN69</accession>
<dbReference type="EMBL" id="OBEA01000002">
    <property type="protein sequence ID" value="SNY48401.1"/>
    <property type="molecule type" value="Genomic_DNA"/>
</dbReference>
<keyword evidence="4" id="KW-1185">Reference proteome</keyword>
<dbReference type="Proteomes" id="UP000231655">
    <property type="component" value="Unassembled WGS sequence"/>
</dbReference>
<dbReference type="AlphaFoldDB" id="A0A285IN69"/>
<dbReference type="OrthoDB" id="5465469at2"/>
<evidence type="ECO:0000313" key="4">
    <source>
        <dbReference type="Proteomes" id="UP000231702"/>
    </source>
</evidence>
<dbReference type="InterPro" id="IPR029044">
    <property type="entry name" value="Nucleotide-diphossugar_trans"/>
</dbReference>
<dbReference type="RefSeq" id="WP_097145178.1">
    <property type="nucleotide sequence ID" value="NZ_OBEA01000002.1"/>
</dbReference>
<gene>
    <name evidence="1" type="ORF">CVM39_09670</name>
    <name evidence="2" type="ORF">SAMN06297129_1435</name>
</gene>
<dbReference type="CDD" id="cd00761">
    <property type="entry name" value="Glyco_tranf_GTA_type"/>
    <property type="match status" value="1"/>
</dbReference>
<reference evidence="1 4" key="2">
    <citation type="journal article" date="2018" name="Int. J. Syst. Evol. Microbiol.">
        <title>Pseudooceanicola lipolyticus sp. nov., a marine alphaproteobacterium, reclassification of Oceanicola flagellatus as Pseudooceanicola flagellatus comb. nov. and emended description of the genus Pseudooceanicola.</title>
        <authorList>
            <person name="Huang M.-M."/>
            <person name="Guo L.-L."/>
            <person name="Wu Y.-H."/>
            <person name="Lai Q.-L."/>
            <person name="Shao Z.-Z."/>
            <person name="Wang C.-S."/>
            <person name="Wu M."/>
            <person name="Xu X.-W."/>
        </authorList>
    </citation>
    <scope>NUCLEOTIDE SEQUENCE [LARGE SCALE GENOMIC DNA]</scope>
    <source>
        <strain evidence="1 4">Ar-45</strain>
    </source>
</reference>
<reference evidence="2 3" key="1">
    <citation type="submission" date="2017-09" db="EMBL/GenBank/DDBJ databases">
        <authorList>
            <person name="Ehlers B."/>
            <person name="Leendertz F.H."/>
        </authorList>
    </citation>
    <scope>NUCLEOTIDE SEQUENCE [LARGE SCALE GENOMIC DNA]</scope>
    <source>
        <strain evidence="2 3">CGMCC 1.12662</strain>
    </source>
</reference>
<evidence type="ECO:0000313" key="1">
    <source>
        <dbReference type="EMBL" id="PJE28730.1"/>
    </source>
</evidence>
<organism evidence="2 3">
    <name type="scientific">Pseudooceanicola antarcticus</name>
    <dbReference type="NCBI Taxonomy" id="1247613"/>
    <lineage>
        <taxon>Bacteria</taxon>
        <taxon>Pseudomonadati</taxon>
        <taxon>Pseudomonadota</taxon>
        <taxon>Alphaproteobacteria</taxon>
        <taxon>Rhodobacterales</taxon>
        <taxon>Paracoccaceae</taxon>
        <taxon>Pseudooceanicola</taxon>
    </lineage>
</organism>
<sequence length="277" mass="31610">MHVISLSSIPPRFGALAEQLQALLAQRRPAEEIRLYIPRRYRRFPDWDGRLPEVPRGIRICRAEEDLGPATKVLFAAEELRGQDLGLLYCDDDRTYAPEWSHRLLRAWRRRPQATIASCGWDLDHLGLPLPEADPQPRFGLQVRRMDPEYRYLRTRQRIGRLFGRAKGPKPQRNLIGRSGHCHVAEGFGGVLIRPDWLPQEAWQIPPVLWAVDDVWLSGHLTRTGHAPWLPARAHRLRTGGVSDVAALADATLDGAGRAEANLRCARHFIETYGIWK</sequence>
<protein>
    <submittedName>
        <fullName evidence="1">Glycosyltransferase family 2 protein</fullName>
    </submittedName>
</protein>